<comment type="caution">
    <text evidence="1">The sequence shown here is derived from an EMBL/GenBank/DDBJ whole genome shotgun (WGS) entry which is preliminary data.</text>
</comment>
<reference evidence="1 2" key="1">
    <citation type="submission" date="2018-08" db="EMBL/GenBank/DDBJ databases">
        <title>Genome and evolution of the arbuscular mycorrhizal fungus Diversispora epigaea (formerly Glomus versiforme) and its bacterial endosymbionts.</title>
        <authorList>
            <person name="Sun X."/>
            <person name="Fei Z."/>
            <person name="Harrison M."/>
        </authorList>
    </citation>
    <scope>NUCLEOTIDE SEQUENCE [LARGE SCALE GENOMIC DNA]</scope>
    <source>
        <strain evidence="1 2">IT104</strain>
    </source>
</reference>
<evidence type="ECO:0000313" key="2">
    <source>
        <dbReference type="Proteomes" id="UP000266861"/>
    </source>
</evidence>
<dbReference type="EMBL" id="PQFF01000112">
    <property type="protein sequence ID" value="RHZ81430.1"/>
    <property type="molecule type" value="Genomic_DNA"/>
</dbReference>
<accession>A0A397J9I1</accession>
<keyword evidence="2" id="KW-1185">Reference proteome</keyword>
<dbReference type="Proteomes" id="UP000266861">
    <property type="component" value="Unassembled WGS sequence"/>
</dbReference>
<gene>
    <name evidence="1" type="ORF">Glove_120g47</name>
</gene>
<name>A0A397J9I1_9GLOM</name>
<protein>
    <submittedName>
        <fullName evidence="1">Uncharacterized protein</fullName>
    </submittedName>
</protein>
<organism evidence="1 2">
    <name type="scientific">Diversispora epigaea</name>
    <dbReference type="NCBI Taxonomy" id="1348612"/>
    <lineage>
        <taxon>Eukaryota</taxon>
        <taxon>Fungi</taxon>
        <taxon>Fungi incertae sedis</taxon>
        <taxon>Mucoromycota</taxon>
        <taxon>Glomeromycotina</taxon>
        <taxon>Glomeromycetes</taxon>
        <taxon>Diversisporales</taxon>
        <taxon>Diversisporaceae</taxon>
        <taxon>Diversispora</taxon>
    </lineage>
</organism>
<evidence type="ECO:0000313" key="1">
    <source>
        <dbReference type="EMBL" id="RHZ81430.1"/>
    </source>
</evidence>
<proteinExistence type="predicted"/>
<dbReference type="OrthoDB" id="2356848at2759"/>
<dbReference type="AlphaFoldDB" id="A0A397J9I1"/>
<sequence length="212" mass="25655">MDRIREWKEQIWSRLQYFRDNDLLPTSSKKYLEARTEEWRDIGISYDEYLKIEQKLRLTPIHIDDYALHRYELWQCNAIGKIERAKEVGRKIRACTIIQKKWLEIFYKPDGMCATLLAEHYKLLWAVREEMRQINNQLPPSLVEESWRRLTTKKRNPLTELEAYMTSQEPQNIVPIYTYDHEEEINSQVEKEITKSKLTQIRNYAVKSSNRN</sequence>